<dbReference type="InterPro" id="IPR014407">
    <property type="entry name" value="McrC_bac"/>
</dbReference>
<dbReference type="NCBIfam" id="NF007277">
    <property type="entry name" value="PRK09736.1"/>
    <property type="match status" value="1"/>
</dbReference>
<evidence type="ECO:0000313" key="1">
    <source>
        <dbReference type="EMBL" id="OPH82681.1"/>
    </source>
</evidence>
<dbReference type="InterPro" id="IPR019292">
    <property type="entry name" value="McrC"/>
</dbReference>
<dbReference type="PIRSF" id="PIRSF003109">
    <property type="entry name" value="McrC"/>
    <property type="match status" value="1"/>
</dbReference>
<sequence>MISVTSEIFDEPQEAGELIGRIPVRNLWLLLLYASDLGSFLGRFEADVEEAPDLPSLIARLLSYAVERRLRRNLSRNYIRKEDVLTRVRGRIDIMRTYSHGLLSQGLVACRFEDHTINTPRNRLVRAALDAVATRISDTNLAHRCRNLAGDLGRIGVSGVRPSREELAADQIARHDADDRLMVTLAKIVFDLVLPTEDAGDHSLTRLERDEILVRKLFEKAVGNFFAAELDASSGWRIYQGKWFYWPMEEPSAGIDAVMPNMKTDIILDRPSAGRRIVIDTKFTGIFAKTAYREAVLKSGYIYQIFAYLRTQEKDGDPLSNKAEGILLHPVIDADVDESVTIQGHRIRFMTVNLARPSTEILARLRSLPEQEPQEEVLSHGISLSSPL</sequence>
<evidence type="ECO:0000313" key="2">
    <source>
        <dbReference type="Proteomes" id="UP000189940"/>
    </source>
</evidence>
<dbReference type="OrthoDB" id="5500856at2"/>
<protein>
    <submittedName>
        <fullName evidence="1">5-methylcytosine-specific restriction endonuclease system specificity protein McrC</fullName>
    </submittedName>
</protein>
<accession>A0A1V4HXG4</accession>
<gene>
    <name evidence="1" type="ORF">B2M20_11560</name>
</gene>
<comment type="caution">
    <text evidence="1">The sequence shown here is derived from an EMBL/GenBank/DDBJ whole genome shotgun (WGS) entry which is preliminary data.</text>
</comment>
<dbReference type="REBASE" id="197855">
    <property type="entry name" value="NvuAb1McrBCP"/>
</dbReference>
<dbReference type="EMBL" id="MWPQ01000042">
    <property type="protein sequence ID" value="OPH82681.1"/>
    <property type="molecule type" value="Genomic_DNA"/>
</dbReference>
<proteinExistence type="predicted"/>
<dbReference type="Pfam" id="PF10117">
    <property type="entry name" value="McrBC"/>
    <property type="match status" value="1"/>
</dbReference>
<organism evidence="1 2">
    <name type="scientific">Nitrobacter vulgaris</name>
    <dbReference type="NCBI Taxonomy" id="29421"/>
    <lineage>
        <taxon>Bacteria</taxon>
        <taxon>Pseudomonadati</taxon>
        <taxon>Pseudomonadota</taxon>
        <taxon>Alphaproteobacteria</taxon>
        <taxon>Hyphomicrobiales</taxon>
        <taxon>Nitrobacteraceae</taxon>
        <taxon>Nitrobacter</taxon>
    </lineage>
</organism>
<keyword evidence="1" id="KW-0255">Endonuclease</keyword>
<dbReference type="Proteomes" id="UP000189940">
    <property type="component" value="Unassembled WGS sequence"/>
</dbReference>
<dbReference type="AlphaFoldDB" id="A0A1V4HXG4"/>
<reference evidence="1 2" key="1">
    <citation type="submission" date="2017-02" db="EMBL/GenBank/DDBJ databases">
        <title>Genome sequence of the nitrite-oxidizing bacterium Nitrobacter vulgaris strain Ab1.</title>
        <authorList>
            <person name="Mellbye B.L."/>
            <person name="Davis E.W."/>
            <person name="Spieck E."/>
            <person name="Chang J.H."/>
            <person name="Bottomley P.J."/>
            <person name="Sayavedra-Soto L.A."/>
        </authorList>
    </citation>
    <scope>NUCLEOTIDE SEQUENCE [LARGE SCALE GENOMIC DNA]</scope>
    <source>
        <strain evidence="1 2">Ab1</strain>
    </source>
</reference>
<dbReference type="GO" id="GO:0004519">
    <property type="term" value="F:endonuclease activity"/>
    <property type="evidence" value="ECO:0007669"/>
    <property type="project" value="UniProtKB-KW"/>
</dbReference>
<keyword evidence="1" id="KW-0540">Nuclease</keyword>
<dbReference type="PANTHER" id="PTHR38733">
    <property type="entry name" value="PROTEIN MCRC"/>
    <property type="match status" value="1"/>
</dbReference>
<keyword evidence="2" id="KW-1185">Reference proteome</keyword>
<dbReference type="GO" id="GO:0009307">
    <property type="term" value="P:DNA restriction-modification system"/>
    <property type="evidence" value="ECO:0007669"/>
    <property type="project" value="InterPro"/>
</dbReference>
<name>A0A1V4HXG4_NITVU</name>
<keyword evidence="1" id="KW-0378">Hydrolase</keyword>
<dbReference type="PANTHER" id="PTHR38733:SF1">
    <property type="entry name" value="TYPE IV METHYL-DIRECTED RESTRICTION ENZYME ECOKMCRBC"/>
    <property type="match status" value="1"/>
</dbReference>